<evidence type="ECO:0000313" key="14">
    <source>
        <dbReference type="Proteomes" id="UP000308549"/>
    </source>
</evidence>
<evidence type="ECO:0000256" key="1">
    <source>
        <dbReference type="ARBA" id="ARBA00004141"/>
    </source>
</evidence>
<dbReference type="GO" id="GO:0030026">
    <property type="term" value="P:intracellular manganese ion homeostasis"/>
    <property type="evidence" value="ECO:0007669"/>
    <property type="project" value="TreeGrafter"/>
</dbReference>
<dbReference type="GO" id="GO:0016020">
    <property type="term" value="C:membrane"/>
    <property type="evidence" value="ECO:0007669"/>
    <property type="project" value="UniProtKB-SubCell"/>
</dbReference>
<keyword evidence="6" id="KW-0129">CBS domain</keyword>
<feature type="compositionally biased region" description="Polar residues" evidence="8">
    <location>
        <begin position="1609"/>
        <end position="1619"/>
    </location>
</feature>
<dbReference type="PROSITE" id="PS51846">
    <property type="entry name" value="CNNM"/>
    <property type="match status" value="1"/>
</dbReference>
<dbReference type="SUPFAM" id="SSF54631">
    <property type="entry name" value="CBS-domain pair"/>
    <property type="match status" value="1"/>
</dbReference>
<feature type="domain" description="CBS" evidence="11">
    <location>
        <begin position="1358"/>
        <end position="1422"/>
    </location>
</feature>
<comment type="caution">
    <text evidence="13">The sequence shown here is derived from an EMBL/GenBank/DDBJ whole genome shotgun (WGS) entry which is preliminary data.</text>
</comment>
<dbReference type="PROSITE" id="PS51371">
    <property type="entry name" value="CBS"/>
    <property type="match status" value="2"/>
</dbReference>
<dbReference type="EMBL" id="NAJL01000101">
    <property type="protein sequence ID" value="TKA21781.1"/>
    <property type="molecule type" value="Genomic_DNA"/>
</dbReference>
<evidence type="ECO:0000256" key="2">
    <source>
        <dbReference type="ARBA" id="ARBA00022692"/>
    </source>
</evidence>
<name>A0A4U0TJ07_9PEZI</name>
<feature type="compositionally biased region" description="Pro residues" evidence="8">
    <location>
        <begin position="1645"/>
        <end position="1657"/>
    </location>
</feature>
<evidence type="ECO:0000256" key="9">
    <source>
        <dbReference type="SAM" id="Phobius"/>
    </source>
</evidence>
<feature type="compositionally biased region" description="Acidic residues" evidence="8">
    <location>
        <begin position="807"/>
        <end position="822"/>
    </location>
</feature>
<feature type="region of interest" description="Disordered" evidence="8">
    <location>
        <begin position="205"/>
        <end position="248"/>
    </location>
</feature>
<feature type="compositionally biased region" description="Basic and acidic residues" evidence="8">
    <location>
        <begin position="1658"/>
        <end position="1667"/>
    </location>
</feature>
<organism evidence="13 14">
    <name type="scientific">Salinomyces thailandicus</name>
    <dbReference type="NCBI Taxonomy" id="706561"/>
    <lineage>
        <taxon>Eukaryota</taxon>
        <taxon>Fungi</taxon>
        <taxon>Dikarya</taxon>
        <taxon>Ascomycota</taxon>
        <taxon>Pezizomycotina</taxon>
        <taxon>Dothideomycetes</taxon>
        <taxon>Dothideomycetidae</taxon>
        <taxon>Mycosphaerellales</taxon>
        <taxon>Teratosphaeriaceae</taxon>
        <taxon>Salinomyces</taxon>
    </lineage>
</organism>
<dbReference type="PANTHER" id="PTHR12064">
    <property type="entry name" value="METAL TRANSPORTER CNNM"/>
    <property type="match status" value="1"/>
</dbReference>
<comment type="subcellular location">
    <subcellularLocation>
        <location evidence="1">Membrane</location>
        <topology evidence="1">Multi-pass membrane protein</topology>
    </subcellularLocation>
</comment>
<feature type="compositionally biased region" description="Pro residues" evidence="8">
    <location>
        <begin position="709"/>
        <end position="723"/>
    </location>
</feature>
<feature type="domain" description="CBS" evidence="11">
    <location>
        <begin position="1295"/>
        <end position="1357"/>
    </location>
</feature>
<sequence>MHTVSFKLIVASLLSLAVFSAAQVACDDNCIRRLTYEVAYSSGAAGVGQVMTAYDSRDWCASADNSIWCPEMIEGYVSGMAGKLTNEAMVTSGECDTDCAAQRLANVSREAAVDSMVWAMQTVNGSSNNPDLVAIRRLKWTVWHLQQKTNPTQSSGQDETTPSTIAGHGPTTQWVNSTTFVNITSPGNVTNVTATAFVQLPSPTAHANLHSSDQGGEHGSDQGNDSGKDQGNDHSNDQSIGDGNDHDDHTKAIILGTTIPAAVLGPFIIAGLACKDSFLCGGQTKSWITNLFHKIKTDAVVPKIAADTVPEVAEETTDWLPYLLNIADDEEEDEALGEELSFADWANRPNNGGVPAEAQEALHDINGARAPAPEVRPPGPQGPRQLYRQEVYDTETSGMKQYMLEEAPDMANDWYWKAPADKTRVMNELGYKPFRILLRDGQHLQSTVWENADKIIWQDPEVLSPIRLGTDVADAWRMIDNGEHMMLMHGAEPAIDSLGAPIIAAEGAAGTAPELLTLEPFGIVNALPAIGEAGPSNVDISAKLQYQMKDAEGQRVLGFDDSASIISFNEGDPPNVFIDTEDALSDVESFCSDGSTTTIKGGCDADSESSDDEEPEWDNGIDPEWDNDPEPDSDDDVWEPESPPPTDDNHEPGSNDDDIGKQEPPPPPHDDQESESDDDDDPYGHHGPDEEWDEWDSDHSSEDDVWEPESPPPTNVDAPPSPTTPVQQATQLDRTSFMTVFTPQASVETLPPAPEPTPTPDPPKSDDHDDDDHDVDLPDVPGVIIPHPGLPDIPIPDVPIPIPLSGGDDDDNDEEKAEEEKEEKEAAKQEAKEEKEAKEKAEKEAKEEKEKAEKEEREREKEEKEAEEKAKKEAEEAKKKQEKEEKEAEEKQEKEEKKAKEEAEKKEKEAKEKEEKKQKEEEEKEAKEKKKEEEKQKKEEEKEAKKKAKEEKEAKEKEEKARKEAPKLSHPGCPAKEDCKYQICNKHGKDCETHTDDECKEQREDCKKHIKQDKKRDDDDDCAKAEDCRRTECEGHKCRVKKDKKCEKERKKCEKKRHHDEHCAAPLGIWSRGGVKVWDDDDEDGPKDVEDPNLWAYLGVAVALVLLGGAFAGLTIALMGQDETYLQVIATSGEGAERKHATKVLNLLKKGKHWVLVTLLLSNVITNETLPIVLDRSLGGGWPAVLSSTVLIVIFGEIAPQSICVRYGLSIGAFCAPAVLGLMWVMFPIAWPTAKLLDYLLGEDHGTMYKKAGLKTLVQLHKSLGTTPGERLMEDEVNIINSVLDLKDKAVSDVMTPMQDVFTMSADTVLDEKMMDTILSQGYSRIPVYAPDNNRNFIGMLLVKILITYDPEDAMRVRDFALATLPETLPHTSCLDIINFFQEGKSHMVLVSDFPGTDKGALGVVTLEDVIEELIGEEIIDESDVFVDVHKAIRRIAPAEQTRYRLGKAGKLEEIDEGMISEADLLPGKDDENAPLLAKPEDKKANGTHGPGTTFMMRRKSSNASEPTTKPTPTRSNTADLRQHLKHLGPSNMASKPKPTKYTSVKIKPGVSTIPEGQQATTTSTDPAIQRRHSDVEPTVTHTSADESTGLLKKATDNASGGAAALQANYGTNGDTTSRPRGYSEGAEAPMSAAEASKQAEINASPPPPPKPDSPKPQPEEQRDTRSSDFLAVPEKMVVGDSGEDDEIGDLQRPTSRGTSKPRRAARSGSITETTVDVDGVKKTVLDTHSSSENDSPATTEGPSRNTSNPFDGGKEDEEISRETSPEKGGGGELNGQQSGEGKKKRKKKGKKRH</sequence>
<protein>
    <recommendedName>
        <fullName evidence="15">DUF21-domain-containing protein</fullName>
    </recommendedName>
</protein>
<evidence type="ECO:0000256" key="7">
    <source>
        <dbReference type="PROSITE-ProRule" id="PRU01193"/>
    </source>
</evidence>
<dbReference type="Proteomes" id="UP000308549">
    <property type="component" value="Unassembled WGS sequence"/>
</dbReference>
<feature type="compositionally biased region" description="Polar residues" evidence="8">
    <location>
        <begin position="1733"/>
        <end position="1750"/>
    </location>
</feature>
<evidence type="ECO:0000256" key="6">
    <source>
        <dbReference type="PROSITE-ProRule" id="PRU00703"/>
    </source>
</evidence>
<feature type="compositionally biased region" description="Basic and acidic residues" evidence="8">
    <location>
        <begin position="823"/>
        <end position="967"/>
    </location>
</feature>
<keyword evidence="10" id="KW-0732">Signal</keyword>
<dbReference type="InterPro" id="IPR044751">
    <property type="entry name" value="Ion_transp-like_CBS"/>
</dbReference>
<evidence type="ECO:0000256" key="5">
    <source>
        <dbReference type="ARBA" id="ARBA00023136"/>
    </source>
</evidence>
<dbReference type="GO" id="GO:0010960">
    <property type="term" value="P:magnesium ion homeostasis"/>
    <property type="evidence" value="ECO:0007669"/>
    <property type="project" value="InterPro"/>
</dbReference>
<dbReference type="FunFam" id="3.10.580.10:FF:000006">
    <property type="entry name" value="DUF21 and CBS domain protein"/>
    <property type="match status" value="1"/>
</dbReference>
<evidence type="ECO:0000259" key="12">
    <source>
        <dbReference type="PROSITE" id="PS51846"/>
    </source>
</evidence>
<dbReference type="Pfam" id="PF01595">
    <property type="entry name" value="CNNM"/>
    <property type="match status" value="1"/>
</dbReference>
<feature type="domain" description="CNNM transmembrane" evidence="12">
    <location>
        <begin position="1090"/>
        <end position="1276"/>
    </location>
</feature>
<evidence type="ECO:0000256" key="4">
    <source>
        <dbReference type="ARBA" id="ARBA00022989"/>
    </source>
</evidence>
<feature type="compositionally biased region" description="Polar residues" evidence="8">
    <location>
        <begin position="1555"/>
        <end position="1567"/>
    </location>
</feature>
<feature type="region of interest" description="Disordered" evidence="8">
    <location>
        <begin position="593"/>
        <end position="976"/>
    </location>
</feature>
<evidence type="ECO:0000256" key="3">
    <source>
        <dbReference type="ARBA" id="ARBA00022737"/>
    </source>
</evidence>
<feature type="region of interest" description="Disordered" evidence="8">
    <location>
        <begin position="1465"/>
        <end position="1794"/>
    </location>
</feature>
<dbReference type="Gene3D" id="3.10.580.10">
    <property type="entry name" value="CBS-domain"/>
    <property type="match status" value="1"/>
</dbReference>
<feature type="transmembrane region" description="Helical" evidence="9">
    <location>
        <begin position="1094"/>
        <end position="1118"/>
    </location>
</feature>
<evidence type="ECO:0008006" key="15">
    <source>
        <dbReference type="Google" id="ProtNLM"/>
    </source>
</evidence>
<keyword evidence="5 7" id="KW-0472">Membrane</keyword>
<feature type="compositionally biased region" description="Basic residues" evidence="8">
    <location>
        <begin position="1783"/>
        <end position="1794"/>
    </location>
</feature>
<feature type="compositionally biased region" description="Basic and acidic residues" evidence="8">
    <location>
        <begin position="215"/>
        <end position="236"/>
    </location>
</feature>
<feature type="transmembrane region" description="Helical" evidence="9">
    <location>
        <begin position="1211"/>
        <end position="1231"/>
    </location>
</feature>
<evidence type="ECO:0000256" key="8">
    <source>
        <dbReference type="SAM" id="MobiDB-lite"/>
    </source>
</evidence>
<feature type="compositionally biased region" description="Acidic residues" evidence="8">
    <location>
        <begin position="605"/>
        <end position="639"/>
    </location>
</feature>
<dbReference type="InterPro" id="IPR000644">
    <property type="entry name" value="CBS_dom"/>
</dbReference>
<dbReference type="CDD" id="cd04590">
    <property type="entry name" value="CBS_pair_CorC_HlyC_assoc"/>
    <property type="match status" value="1"/>
</dbReference>
<evidence type="ECO:0000259" key="11">
    <source>
        <dbReference type="PROSITE" id="PS51371"/>
    </source>
</evidence>
<feature type="compositionally biased region" description="Basic and acidic residues" evidence="8">
    <location>
        <begin position="647"/>
        <end position="661"/>
    </location>
</feature>
<dbReference type="OrthoDB" id="5353557at2759"/>
<gene>
    <name evidence="13" type="ORF">B0A50_08702</name>
</gene>
<feature type="compositionally biased region" description="Pro residues" evidence="8">
    <location>
        <begin position="751"/>
        <end position="762"/>
    </location>
</feature>
<feature type="region of interest" description="Disordered" evidence="8">
    <location>
        <begin position="148"/>
        <end position="172"/>
    </location>
</feature>
<dbReference type="InterPro" id="IPR046342">
    <property type="entry name" value="CBS_dom_sf"/>
</dbReference>
<reference evidence="13 14" key="1">
    <citation type="submission" date="2017-03" db="EMBL/GenBank/DDBJ databases">
        <title>Genomes of endolithic fungi from Antarctica.</title>
        <authorList>
            <person name="Coleine C."/>
            <person name="Masonjones S."/>
            <person name="Stajich J.E."/>
        </authorList>
    </citation>
    <scope>NUCLEOTIDE SEQUENCE [LARGE SCALE GENOMIC DNA]</scope>
    <source>
        <strain evidence="13 14">CCFEE 6315</strain>
    </source>
</reference>
<keyword evidence="2 7" id="KW-0812">Transmembrane</keyword>
<feature type="compositionally biased region" description="Pro residues" evidence="8">
    <location>
        <begin position="788"/>
        <end position="802"/>
    </location>
</feature>
<feature type="compositionally biased region" description="Polar residues" evidence="8">
    <location>
        <begin position="1502"/>
        <end position="1520"/>
    </location>
</feature>
<feature type="compositionally biased region" description="Basic and acidic residues" evidence="8">
    <location>
        <begin position="1719"/>
        <end position="1732"/>
    </location>
</feature>
<feature type="chain" id="PRO_5020527893" description="DUF21-domain-containing protein" evidence="10">
    <location>
        <begin position="23"/>
        <end position="1794"/>
    </location>
</feature>
<keyword evidence="3" id="KW-0677">Repeat</keyword>
<feature type="signal peptide" evidence="10">
    <location>
        <begin position="1"/>
        <end position="22"/>
    </location>
</feature>
<dbReference type="PANTHER" id="PTHR12064:SF97">
    <property type="entry name" value="METAL TRANSPORTER CNNM-5"/>
    <property type="match status" value="1"/>
</dbReference>
<evidence type="ECO:0000256" key="10">
    <source>
        <dbReference type="SAM" id="SignalP"/>
    </source>
</evidence>
<proteinExistence type="predicted"/>
<dbReference type="GO" id="GO:0005737">
    <property type="term" value="C:cytoplasm"/>
    <property type="evidence" value="ECO:0007669"/>
    <property type="project" value="TreeGrafter"/>
</dbReference>
<keyword evidence="14" id="KW-1185">Reference proteome</keyword>
<keyword evidence="4 7" id="KW-1133">Transmembrane helix</keyword>
<feature type="compositionally biased region" description="Polar residues" evidence="8">
    <location>
        <begin position="724"/>
        <end position="747"/>
    </location>
</feature>
<evidence type="ECO:0000313" key="13">
    <source>
        <dbReference type="EMBL" id="TKA21781.1"/>
    </source>
</evidence>
<dbReference type="InterPro" id="IPR002550">
    <property type="entry name" value="CNNM"/>
</dbReference>
<dbReference type="InterPro" id="IPR045095">
    <property type="entry name" value="ACDP"/>
</dbReference>
<accession>A0A4U0TJ07</accession>
<feature type="compositionally biased region" description="Acidic residues" evidence="8">
    <location>
        <begin position="672"/>
        <end position="681"/>
    </location>
</feature>